<dbReference type="AlphaFoldDB" id="A0A9N9CC98"/>
<feature type="transmembrane region" description="Helical" evidence="1">
    <location>
        <begin position="309"/>
        <end position="332"/>
    </location>
</feature>
<dbReference type="EMBL" id="CAJVPK010001781">
    <property type="protein sequence ID" value="CAG8598232.1"/>
    <property type="molecule type" value="Genomic_DNA"/>
</dbReference>
<feature type="transmembrane region" description="Helical" evidence="1">
    <location>
        <begin position="90"/>
        <end position="110"/>
    </location>
</feature>
<comment type="caution">
    <text evidence="2">The sequence shown here is derived from an EMBL/GenBank/DDBJ whole genome shotgun (WGS) entry which is preliminary data.</text>
</comment>
<dbReference type="OrthoDB" id="2306594at2759"/>
<keyword evidence="1" id="KW-1133">Transmembrane helix</keyword>
<keyword evidence="3" id="KW-1185">Reference proteome</keyword>
<evidence type="ECO:0000256" key="1">
    <source>
        <dbReference type="SAM" id="Phobius"/>
    </source>
</evidence>
<name>A0A9N9CC98_9GLOM</name>
<keyword evidence="1" id="KW-0812">Transmembrane</keyword>
<evidence type="ECO:0000313" key="2">
    <source>
        <dbReference type="EMBL" id="CAG8598232.1"/>
    </source>
</evidence>
<evidence type="ECO:0000313" key="3">
    <source>
        <dbReference type="Proteomes" id="UP000789706"/>
    </source>
</evidence>
<reference evidence="2" key="1">
    <citation type="submission" date="2021-06" db="EMBL/GenBank/DDBJ databases">
        <authorList>
            <person name="Kallberg Y."/>
            <person name="Tangrot J."/>
            <person name="Rosling A."/>
        </authorList>
    </citation>
    <scope>NUCLEOTIDE SEQUENCE</scope>
    <source>
        <strain evidence="2">AZ414A</strain>
    </source>
</reference>
<accession>A0A9N9CC98</accession>
<feature type="transmembrane region" description="Helical" evidence="1">
    <location>
        <begin position="32"/>
        <end position="54"/>
    </location>
</feature>
<gene>
    <name evidence="2" type="ORF">DEBURN_LOCUS9393</name>
</gene>
<sequence>MEDGDKYPLGDKDIPKEGEFRSHGWVKTINSIPGIITLAIAACFIVAVILYLIIQINLNSKVEDKNTNLFKYIIDYFSLNKEEEDKTRPARIIVFLVLATGLVLIVFYNINKMRDRPRISVTLVDNYMSPTIQLCPRLESSIEYAVYTEKINDVFKEETTIDSLPNLTSYDPIYKPDYLTTCYLFNYTSLPRPKKDVGMFYAFIFNQTTYVDVFIGDDKNTDWSLSIPESKGYGDVGSQTILSYGLIFYTETRYIELDKSHIHRGFQCSALTYDLSGFNETRIGIHVPKQVITQVEEPALELADAFGNIGGYISICGLFAFLFGEYGIVTYFSKKGKESDDKGIDGKDAV</sequence>
<dbReference type="Proteomes" id="UP000789706">
    <property type="component" value="Unassembled WGS sequence"/>
</dbReference>
<organism evidence="2 3">
    <name type="scientific">Diversispora eburnea</name>
    <dbReference type="NCBI Taxonomy" id="1213867"/>
    <lineage>
        <taxon>Eukaryota</taxon>
        <taxon>Fungi</taxon>
        <taxon>Fungi incertae sedis</taxon>
        <taxon>Mucoromycota</taxon>
        <taxon>Glomeromycotina</taxon>
        <taxon>Glomeromycetes</taxon>
        <taxon>Diversisporales</taxon>
        <taxon>Diversisporaceae</taxon>
        <taxon>Diversispora</taxon>
    </lineage>
</organism>
<protein>
    <submittedName>
        <fullName evidence="2">813_t:CDS:1</fullName>
    </submittedName>
</protein>
<proteinExistence type="predicted"/>
<keyword evidence="1" id="KW-0472">Membrane</keyword>